<gene>
    <name evidence="1" type="ORF">OIU79_028120</name>
</gene>
<feature type="non-terminal residue" evidence="1">
    <location>
        <position position="220"/>
    </location>
</feature>
<dbReference type="InterPro" id="IPR001611">
    <property type="entry name" value="Leu-rich_rpt"/>
</dbReference>
<sequence length="220" mass="24555">MGIFQLPNLRFLSIRSNPYLTGYLPEFQSGSQLETLLLAGTSFSGNCTLLISLDLGSNRLYGPIPESIFRLPNLQTLDLHGNFFRGTVNVGLLRSRSLFAFQLNGNNLSVIGNSNDSVSLPKFQILGLQGCNLSGEFPSFLHGQNHLEFVELGENKIEGRIPKWFMNLGTETLWHLDLFGNFLTGFEQSVDILPWNNLRYLRLSGNKLEGALPIPPRSII</sequence>
<proteinExistence type="predicted"/>
<dbReference type="PANTHER" id="PTHR48004">
    <property type="entry name" value="OS01G0149700 PROTEIN"/>
    <property type="match status" value="1"/>
</dbReference>
<comment type="caution">
    <text evidence="1">The sequence shown here is derived from an EMBL/GenBank/DDBJ whole genome shotgun (WGS) entry which is preliminary data.</text>
</comment>
<keyword evidence="1" id="KW-0808">Transferase</keyword>
<evidence type="ECO:0000313" key="1">
    <source>
        <dbReference type="EMBL" id="KAJ6755644.1"/>
    </source>
</evidence>
<dbReference type="Proteomes" id="UP001151532">
    <property type="component" value="Chromosome 16"/>
</dbReference>
<dbReference type="AlphaFoldDB" id="A0A9Q0VVB6"/>
<dbReference type="OrthoDB" id="1678220at2759"/>
<protein>
    <submittedName>
        <fullName evidence="1">LEUCINE-RICH REPEAT RECEPTOR PROTEIN KINASE EMS1-LIKE-RELATED</fullName>
    </submittedName>
</protein>
<dbReference type="PANTHER" id="PTHR48004:SF59">
    <property type="entry name" value="LEUCINE-RICH REPEAT-CONTAINING N-TERMINAL PLANT-TYPE DOMAIN-CONTAINING PROTEIN"/>
    <property type="match status" value="1"/>
</dbReference>
<dbReference type="Pfam" id="PF00560">
    <property type="entry name" value="LRR_1"/>
    <property type="match status" value="4"/>
</dbReference>
<reference evidence="1" key="2">
    <citation type="journal article" date="2023" name="Int. J. Mol. Sci.">
        <title>De Novo Assembly and Annotation of 11 Diverse Shrub Willow (Salix) Genomes Reveals Novel Gene Organization in Sex-Linked Regions.</title>
        <authorList>
            <person name="Hyden B."/>
            <person name="Feng K."/>
            <person name="Yates T.B."/>
            <person name="Jawdy S."/>
            <person name="Cereghino C."/>
            <person name="Smart L.B."/>
            <person name="Muchero W."/>
        </authorList>
    </citation>
    <scope>NUCLEOTIDE SEQUENCE</scope>
    <source>
        <tissue evidence="1">Shoot tip</tissue>
    </source>
</reference>
<dbReference type="GO" id="GO:0016301">
    <property type="term" value="F:kinase activity"/>
    <property type="evidence" value="ECO:0007669"/>
    <property type="project" value="UniProtKB-KW"/>
</dbReference>
<organism evidence="1 2">
    <name type="scientific">Salix purpurea</name>
    <name type="common">Purple osier willow</name>
    <dbReference type="NCBI Taxonomy" id="77065"/>
    <lineage>
        <taxon>Eukaryota</taxon>
        <taxon>Viridiplantae</taxon>
        <taxon>Streptophyta</taxon>
        <taxon>Embryophyta</taxon>
        <taxon>Tracheophyta</taxon>
        <taxon>Spermatophyta</taxon>
        <taxon>Magnoliopsida</taxon>
        <taxon>eudicotyledons</taxon>
        <taxon>Gunneridae</taxon>
        <taxon>Pentapetalae</taxon>
        <taxon>rosids</taxon>
        <taxon>fabids</taxon>
        <taxon>Malpighiales</taxon>
        <taxon>Salicaceae</taxon>
        <taxon>Saliceae</taxon>
        <taxon>Salix</taxon>
    </lineage>
</organism>
<reference evidence="1" key="1">
    <citation type="submission" date="2022-11" db="EMBL/GenBank/DDBJ databases">
        <authorList>
            <person name="Hyden B.L."/>
            <person name="Feng K."/>
            <person name="Yates T."/>
            <person name="Jawdy S."/>
            <person name="Smart L.B."/>
            <person name="Muchero W."/>
        </authorList>
    </citation>
    <scope>NUCLEOTIDE SEQUENCE</scope>
    <source>
        <tissue evidence="1">Shoot tip</tissue>
    </source>
</reference>
<accession>A0A9Q0VVB6</accession>
<dbReference type="Gene3D" id="3.80.10.10">
    <property type="entry name" value="Ribonuclease Inhibitor"/>
    <property type="match status" value="2"/>
</dbReference>
<dbReference type="SUPFAM" id="SSF52058">
    <property type="entry name" value="L domain-like"/>
    <property type="match status" value="1"/>
</dbReference>
<dbReference type="EMBL" id="JAPFFK010000007">
    <property type="protein sequence ID" value="KAJ6755644.1"/>
    <property type="molecule type" value="Genomic_DNA"/>
</dbReference>
<evidence type="ECO:0000313" key="2">
    <source>
        <dbReference type="Proteomes" id="UP001151532"/>
    </source>
</evidence>
<dbReference type="InterPro" id="IPR052941">
    <property type="entry name" value="StomDev_PlantInt_Reg"/>
</dbReference>
<keyword evidence="1" id="KW-0675">Receptor</keyword>
<dbReference type="InterPro" id="IPR032675">
    <property type="entry name" value="LRR_dom_sf"/>
</dbReference>
<name>A0A9Q0VVB6_SALPP</name>
<keyword evidence="1" id="KW-0418">Kinase</keyword>
<keyword evidence="2" id="KW-1185">Reference proteome</keyword>